<keyword evidence="2" id="KW-1185">Reference proteome</keyword>
<organism evidence="1 2">
    <name type="scientific">Racocetra persica</name>
    <dbReference type="NCBI Taxonomy" id="160502"/>
    <lineage>
        <taxon>Eukaryota</taxon>
        <taxon>Fungi</taxon>
        <taxon>Fungi incertae sedis</taxon>
        <taxon>Mucoromycota</taxon>
        <taxon>Glomeromycotina</taxon>
        <taxon>Glomeromycetes</taxon>
        <taxon>Diversisporales</taxon>
        <taxon>Gigasporaceae</taxon>
        <taxon>Racocetra</taxon>
    </lineage>
</organism>
<comment type="caution">
    <text evidence="1">The sequence shown here is derived from an EMBL/GenBank/DDBJ whole genome shotgun (WGS) entry which is preliminary data.</text>
</comment>
<accession>A0ACA9S8L6</accession>
<evidence type="ECO:0000313" key="2">
    <source>
        <dbReference type="Proteomes" id="UP000789920"/>
    </source>
</evidence>
<evidence type="ECO:0000313" key="1">
    <source>
        <dbReference type="EMBL" id="CAG8831734.1"/>
    </source>
</evidence>
<feature type="non-terminal residue" evidence="1">
    <location>
        <position position="1"/>
    </location>
</feature>
<dbReference type="Proteomes" id="UP000789920">
    <property type="component" value="Unassembled WGS sequence"/>
</dbReference>
<feature type="non-terminal residue" evidence="1">
    <location>
        <position position="132"/>
    </location>
</feature>
<proteinExistence type="predicted"/>
<protein>
    <submittedName>
        <fullName evidence="1">1858_t:CDS:1</fullName>
    </submittedName>
</protein>
<dbReference type="EMBL" id="CAJVQC010102119">
    <property type="protein sequence ID" value="CAG8831734.1"/>
    <property type="molecule type" value="Genomic_DNA"/>
</dbReference>
<reference evidence="1" key="1">
    <citation type="submission" date="2021-06" db="EMBL/GenBank/DDBJ databases">
        <authorList>
            <person name="Kallberg Y."/>
            <person name="Tangrot J."/>
            <person name="Rosling A."/>
        </authorList>
    </citation>
    <scope>NUCLEOTIDE SEQUENCE</scope>
    <source>
        <strain evidence="1">MA461A</strain>
    </source>
</reference>
<sequence length="132" mass="16015">GYLTNSVIDYITKYEDYISKYKIEKLKKVKIEEKYFEPYKKPFAEVHYGGILNNEDLPKKQIDLELYLKYHENLDFLDLFYDSSEFQSHCICKGKFISENYNLYLKLLLYYQQNDMLDCNNYIANINKRQKP</sequence>
<name>A0ACA9S8L6_9GLOM</name>
<gene>
    <name evidence="1" type="ORF">RPERSI_LOCUS28242</name>
</gene>